<protein>
    <submittedName>
        <fullName evidence="1">Uncharacterized protein</fullName>
    </submittedName>
</protein>
<dbReference type="Proteomes" id="UP001215280">
    <property type="component" value="Unassembled WGS sequence"/>
</dbReference>
<organism evidence="1 2">
    <name type="scientific">Mycena maculata</name>
    <dbReference type="NCBI Taxonomy" id="230809"/>
    <lineage>
        <taxon>Eukaryota</taxon>
        <taxon>Fungi</taxon>
        <taxon>Dikarya</taxon>
        <taxon>Basidiomycota</taxon>
        <taxon>Agaricomycotina</taxon>
        <taxon>Agaricomycetes</taxon>
        <taxon>Agaricomycetidae</taxon>
        <taxon>Agaricales</taxon>
        <taxon>Marasmiineae</taxon>
        <taxon>Mycenaceae</taxon>
        <taxon>Mycena</taxon>
    </lineage>
</organism>
<sequence length="426" mass="46898">MAKSVAAAIAKDGRLAPTATDYMLIVRGLARAIWRALPMIDMITEQGQLAKASRPTGICPPPSSDSNDAADTALSSVVLAQLGEGCLILISHLNRELDAAKRGFQKLDQENWGAFAAKELLSEIRYQIGDTISILKVLAYTTWLLKFECLVLNTLLPVFGEPQVKISQSFSVREGDLRVEGTLRAIQESLRPINDPTLEPPTWDKDSVTGMLSKSLAKAWSEGLKGKTAERITIIQSLVEAALGPHLQPLIFGAKITAQCLKNYCGVCPTHEIQQCLENAFDGRMQLIGVLHHVLALYEPYNALAAALKPESAKMLRFLQESKDGLAYDTVRECSAEYTELNKDFEDAITARMVCFDALYTASSPAQTYVGGRAASDKKPFLEERMVEKSRKDDSVKNISFDLDYYTSSCPRVEPVGRKDTVFIEV</sequence>
<comment type="caution">
    <text evidence="1">The sequence shown here is derived from an EMBL/GenBank/DDBJ whole genome shotgun (WGS) entry which is preliminary data.</text>
</comment>
<keyword evidence="2" id="KW-1185">Reference proteome</keyword>
<accession>A0AAD7IR57</accession>
<gene>
    <name evidence="1" type="ORF">DFH07DRAFT_775604</name>
</gene>
<dbReference type="EMBL" id="JARJLG010000088">
    <property type="protein sequence ID" value="KAJ7748788.1"/>
    <property type="molecule type" value="Genomic_DNA"/>
</dbReference>
<evidence type="ECO:0000313" key="2">
    <source>
        <dbReference type="Proteomes" id="UP001215280"/>
    </source>
</evidence>
<reference evidence="1" key="1">
    <citation type="submission" date="2023-03" db="EMBL/GenBank/DDBJ databases">
        <title>Massive genome expansion in bonnet fungi (Mycena s.s.) driven by repeated elements and novel gene families across ecological guilds.</title>
        <authorList>
            <consortium name="Lawrence Berkeley National Laboratory"/>
            <person name="Harder C.B."/>
            <person name="Miyauchi S."/>
            <person name="Viragh M."/>
            <person name="Kuo A."/>
            <person name="Thoen E."/>
            <person name="Andreopoulos B."/>
            <person name="Lu D."/>
            <person name="Skrede I."/>
            <person name="Drula E."/>
            <person name="Henrissat B."/>
            <person name="Morin E."/>
            <person name="Kohler A."/>
            <person name="Barry K."/>
            <person name="LaButti K."/>
            <person name="Morin E."/>
            <person name="Salamov A."/>
            <person name="Lipzen A."/>
            <person name="Mereny Z."/>
            <person name="Hegedus B."/>
            <person name="Baldrian P."/>
            <person name="Stursova M."/>
            <person name="Weitz H."/>
            <person name="Taylor A."/>
            <person name="Grigoriev I.V."/>
            <person name="Nagy L.G."/>
            <person name="Martin F."/>
            <person name="Kauserud H."/>
        </authorList>
    </citation>
    <scope>NUCLEOTIDE SEQUENCE</scope>
    <source>
        <strain evidence="1">CBHHK188m</strain>
    </source>
</reference>
<proteinExistence type="predicted"/>
<dbReference type="AlphaFoldDB" id="A0AAD7IR57"/>
<name>A0AAD7IR57_9AGAR</name>
<evidence type="ECO:0000313" key="1">
    <source>
        <dbReference type="EMBL" id="KAJ7748788.1"/>
    </source>
</evidence>